<sequence>MVPTNLILQIGTEKHETHLQTARNLPGITAVTGHRQYYRQKTYLVTGLSEAAVEDAVRTIELRVVSVTIRFRGTSSKTHRKIGS</sequence>
<evidence type="ECO:0000313" key="1">
    <source>
        <dbReference type="EMBL" id="OQV14458.1"/>
    </source>
</evidence>
<dbReference type="EMBL" id="MTYJ01000104">
    <property type="protein sequence ID" value="OQV14458.1"/>
    <property type="molecule type" value="Genomic_DNA"/>
</dbReference>
<protein>
    <submittedName>
        <fullName evidence="1">Uncharacterized protein</fullName>
    </submittedName>
</protein>
<accession>A0A1W0WGY1</accession>
<dbReference type="Proteomes" id="UP000192578">
    <property type="component" value="Unassembled WGS sequence"/>
</dbReference>
<reference evidence="2" key="1">
    <citation type="submission" date="2017-01" db="EMBL/GenBank/DDBJ databases">
        <title>Comparative genomics of anhydrobiosis in the tardigrade Hypsibius dujardini.</title>
        <authorList>
            <person name="Yoshida Y."/>
            <person name="Koutsovoulos G."/>
            <person name="Laetsch D."/>
            <person name="Stevens L."/>
            <person name="Kumar S."/>
            <person name="Horikawa D."/>
            <person name="Ishino K."/>
            <person name="Komine S."/>
            <person name="Tomita M."/>
            <person name="Blaxter M."/>
            <person name="Arakawa K."/>
        </authorList>
    </citation>
    <scope>NUCLEOTIDE SEQUENCE [LARGE SCALE GENOMIC DNA]</scope>
    <source>
        <strain evidence="2">Z151</strain>
    </source>
</reference>
<name>A0A1W0WGY1_HYPEX</name>
<gene>
    <name evidence="1" type="ORF">BV898_11300</name>
</gene>
<comment type="caution">
    <text evidence="1">The sequence shown here is derived from an EMBL/GenBank/DDBJ whole genome shotgun (WGS) entry which is preliminary data.</text>
</comment>
<organism evidence="1 2">
    <name type="scientific">Hypsibius exemplaris</name>
    <name type="common">Freshwater tardigrade</name>
    <dbReference type="NCBI Taxonomy" id="2072580"/>
    <lineage>
        <taxon>Eukaryota</taxon>
        <taxon>Metazoa</taxon>
        <taxon>Ecdysozoa</taxon>
        <taxon>Tardigrada</taxon>
        <taxon>Eutardigrada</taxon>
        <taxon>Parachela</taxon>
        <taxon>Hypsibioidea</taxon>
        <taxon>Hypsibiidae</taxon>
        <taxon>Hypsibius</taxon>
    </lineage>
</organism>
<proteinExistence type="predicted"/>
<evidence type="ECO:0000313" key="2">
    <source>
        <dbReference type="Proteomes" id="UP000192578"/>
    </source>
</evidence>
<dbReference type="AlphaFoldDB" id="A0A1W0WGY1"/>
<keyword evidence="2" id="KW-1185">Reference proteome</keyword>